<organism evidence="1 2">
    <name type="scientific">Merdimmobilis hominis</name>
    <dbReference type="NCBI Taxonomy" id="2897707"/>
    <lineage>
        <taxon>Bacteria</taxon>
        <taxon>Bacillati</taxon>
        <taxon>Bacillota</taxon>
        <taxon>Clostridia</taxon>
        <taxon>Eubacteriales</taxon>
        <taxon>Oscillospiraceae</taxon>
        <taxon>Merdimmobilis</taxon>
    </lineage>
</organism>
<dbReference type="AlphaFoldDB" id="A0A939BEW8"/>
<dbReference type="InterPro" id="IPR010368">
    <property type="entry name" value="Com_YlbF"/>
</dbReference>
<comment type="caution">
    <text evidence="1">The sequence shown here is derived from an EMBL/GenBank/DDBJ whole genome shotgun (WGS) entry which is preliminary data.</text>
</comment>
<protein>
    <submittedName>
        <fullName evidence="1">YlbF family regulator</fullName>
    </submittedName>
</protein>
<dbReference type="Gene3D" id="1.20.1500.10">
    <property type="entry name" value="YheA/YmcA-like"/>
    <property type="match status" value="1"/>
</dbReference>
<name>A0A939BEW8_9FIRM</name>
<dbReference type="EMBL" id="JACJKY010000015">
    <property type="protein sequence ID" value="MBM6921341.1"/>
    <property type="molecule type" value="Genomic_DNA"/>
</dbReference>
<dbReference type="InterPro" id="IPR023378">
    <property type="entry name" value="YheA/YmcA-like_dom_sf"/>
</dbReference>
<evidence type="ECO:0000313" key="1">
    <source>
        <dbReference type="EMBL" id="MBM6921341.1"/>
    </source>
</evidence>
<reference evidence="1" key="2">
    <citation type="journal article" date="2021" name="Sci. Rep.">
        <title>The distribution of antibiotic resistance genes in chicken gut microbiota commensals.</title>
        <authorList>
            <person name="Juricova H."/>
            <person name="Matiasovicova J."/>
            <person name="Kubasova T."/>
            <person name="Cejkova D."/>
            <person name="Rychlik I."/>
        </authorList>
    </citation>
    <scope>NUCLEOTIDE SEQUENCE</scope>
    <source>
        <strain evidence="1">An559</strain>
    </source>
</reference>
<dbReference type="RefSeq" id="WP_204447182.1">
    <property type="nucleotide sequence ID" value="NZ_JACJKY010000015.1"/>
</dbReference>
<gene>
    <name evidence="1" type="ORF">H6A12_09255</name>
</gene>
<sequence length="135" mass="14912">MDLEKLTRELGKAIQASAEYKALEEAKANNDADQKLQEQIEQFNMIRVKLSTEMQNEKPDDEKVKSLDAELKGLYAEVMNNKNMMAFNIAKQDVDDMMQRISSILVMCVNGEDPDTCEPAPSGCSGSCASCGGCH</sequence>
<evidence type="ECO:0000313" key="2">
    <source>
        <dbReference type="Proteomes" id="UP000774750"/>
    </source>
</evidence>
<dbReference type="Proteomes" id="UP000774750">
    <property type="component" value="Unassembled WGS sequence"/>
</dbReference>
<dbReference type="SUPFAM" id="SSF158622">
    <property type="entry name" value="YheA/YmcA-like"/>
    <property type="match status" value="1"/>
</dbReference>
<proteinExistence type="predicted"/>
<reference evidence="1" key="1">
    <citation type="submission" date="2020-08" db="EMBL/GenBank/DDBJ databases">
        <authorList>
            <person name="Cejkova D."/>
            <person name="Kubasova T."/>
            <person name="Jahodarova E."/>
            <person name="Rychlik I."/>
        </authorList>
    </citation>
    <scope>NUCLEOTIDE SEQUENCE</scope>
    <source>
        <strain evidence="1">An559</strain>
    </source>
</reference>
<accession>A0A939BEW8</accession>
<keyword evidence="2" id="KW-1185">Reference proteome</keyword>
<dbReference type="Pfam" id="PF06133">
    <property type="entry name" value="Com_YlbF"/>
    <property type="match status" value="1"/>
</dbReference>